<feature type="coiled-coil region" evidence="1">
    <location>
        <begin position="416"/>
        <end position="443"/>
    </location>
</feature>
<comment type="caution">
    <text evidence="3">The sequence shown here is derived from an EMBL/GenBank/DDBJ whole genome shotgun (WGS) entry which is preliminary data.</text>
</comment>
<sequence>MRIGKCEDRNKELRKVIKDKDKCKDVSRHREKEREERVGQTKQLTISWWSTSTRPIGEEARPTRLPGELEHFQLARLASLTQDESNSPSRRVGAPLTRPIGGWTRSRTTSPSAVGAYPTLVELDPSETTSPSWRVGALPTRPIGELGQKQDELANLASWDTPNSPSGSGADGARLAPPRRRQRQAARCGFGAAGARSVPLAPGRPLRIGAAAGMGAAARRVGAAGRLWLRPSGVAGRQAVWLRLWPAPVGCRWRQAARWTVPLCRCQAGLRYWLKVSAGTHPATPEGEDIVIRERQLPLERRQVPFLVIDSALRRSSLWGRGGGVATRASHQSAEIARSAGNLAAALSNLNLKVFPHDGTTLPWEPAEVIENPSRGFLKHLPALSSWGAVVPREPIGQSGRAGGAEGSTFEEKTQRIARELEIRDLKDKIKEVERTAEISSADALSAGKKSLELEEVMETLRFEMVMAVNRARVVAHSRLKWLQRKSDKWDLTKALEQYKTVVLEEAKNRNAPAPTFEDEPVIPPGSRMDTGRASLQPGASRVGDLRPAPSARRPVPNAAWRLPPCASPTPGAKLRDKASCSRRQARPGDWRGQPTARAEHQRVTWRRARNTARRQYSVASAPAPSPAQPGAKRVMKLTCRPARVI</sequence>
<feature type="region of interest" description="Disordered" evidence="2">
    <location>
        <begin position="123"/>
        <end position="142"/>
    </location>
</feature>
<feature type="region of interest" description="Disordered" evidence="2">
    <location>
        <begin position="157"/>
        <end position="188"/>
    </location>
</feature>
<gene>
    <name evidence="3" type="ORF">Bca52824_023108</name>
</gene>
<feature type="region of interest" description="Disordered" evidence="2">
    <location>
        <begin position="21"/>
        <end position="42"/>
    </location>
</feature>
<evidence type="ECO:0000313" key="4">
    <source>
        <dbReference type="Proteomes" id="UP000886595"/>
    </source>
</evidence>
<evidence type="ECO:0000313" key="3">
    <source>
        <dbReference type="EMBL" id="KAG2311551.1"/>
    </source>
</evidence>
<dbReference type="Proteomes" id="UP000886595">
    <property type="component" value="Unassembled WGS sequence"/>
</dbReference>
<keyword evidence="4" id="KW-1185">Reference proteome</keyword>
<organism evidence="3 4">
    <name type="scientific">Brassica carinata</name>
    <name type="common">Ethiopian mustard</name>
    <name type="synonym">Abyssinian cabbage</name>
    <dbReference type="NCBI Taxonomy" id="52824"/>
    <lineage>
        <taxon>Eukaryota</taxon>
        <taxon>Viridiplantae</taxon>
        <taxon>Streptophyta</taxon>
        <taxon>Embryophyta</taxon>
        <taxon>Tracheophyta</taxon>
        <taxon>Spermatophyta</taxon>
        <taxon>Magnoliopsida</taxon>
        <taxon>eudicotyledons</taxon>
        <taxon>Gunneridae</taxon>
        <taxon>Pentapetalae</taxon>
        <taxon>rosids</taxon>
        <taxon>malvids</taxon>
        <taxon>Brassicales</taxon>
        <taxon>Brassicaceae</taxon>
        <taxon>Brassiceae</taxon>
        <taxon>Brassica</taxon>
    </lineage>
</organism>
<evidence type="ECO:0000256" key="2">
    <source>
        <dbReference type="SAM" id="MobiDB-lite"/>
    </source>
</evidence>
<dbReference type="EMBL" id="JAAMPC010000005">
    <property type="protein sequence ID" value="KAG2311551.1"/>
    <property type="molecule type" value="Genomic_DNA"/>
</dbReference>
<name>A0A8X7VHX0_BRACI</name>
<reference evidence="3 4" key="1">
    <citation type="submission" date="2020-02" db="EMBL/GenBank/DDBJ databases">
        <authorList>
            <person name="Ma Q."/>
            <person name="Huang Y."/>
            <person name="Song X."/>
            <person name="Pei D."/>
        </authorList>
    </citation>
    <scope>NUCLEOTIDE SEQUENCE [LARGE SCALE GENOMIC DNA]</scope>
    <source>
        <strain evidence="3">Sxm20200214</strain>
        <tissue evidence="3">Leaf</tissue>
    </source>
</reference>
<feature type="compositionally biased region" description="Polar residues" evidence="2">
    <location>
        <begin position="158"/>
        <end position="167"/>
    </location>
</feature>
<feature type="region of interest" description="Disordered" evidence="2">
    <location>
        <begin position="511"/>
        <end position="635"/>
    </location>
</feature>
<proteinExistence type="predicted"/>
<feature type="compositionally biased region" description="Basic residues" evidence="2">
    <location>
        <begin position="604"/>
        <end position="613"/>
    </location>
</feature>
<accession>A0A8X7VHX0</accession>
<protein>
    <submittedName>
        <fullName evidence="3">Uncharacterized protein</fullName>
    </submittedName>
</protein>
<feature type="compositionally biased region" description="Basic and acidic residues" evidence="2">
    <location>
        <begin position="21"/>
        <end position="39"/>
    </location>
</feature>
<evidence type="ECO:0000256" key="1">
    <source>
        <dbReference type="SAM" id="Coils"/>
    </source>
</evidence>
<keyword evidence="1" id="KW-0175">Coiled coil</keyword>
<dbReference type="AlphaFoldDB" id="A0A8X7VHX0"/>
<feature type="region of interest" description="Disordered" evidence="2">
    <location>
        <begin position="81"/>
        <end position="111"/>
    </location>
</feature>